<dbReference type="Pfam" id="PF04237">
    <property type="entry name" value="YjbR"/>
    <property type="match status" value="1"/>
</dbReference>
<reference evidence="2 4" key="2">
    <citation type="submission" date="2019-04" db="EMBL/GenBank/DDBJ databases">
        <title>Microbes associate with the intestines of laboratory mice.</title>
        <authorList>
            <person name="Navarre W."/>
            <person name="Wong E."/>
            <person name="Huang K."/>
            <person name="Tropini C."/>
            <person name="Ng K."/>
            <person name="Yu B."/>
        </authorList>
    </citation>
    <scope>NUCLEOTIDE SEQUENCE [LARGE SCALE GENOMIC DNA]</scope>
    <source>
        <strain evidence="2 4">NM39_I3</strain>
    </source>
</reference>
<dbReference type="Proteomes" id="UP000278164">
    <property type="component" value="Unassembled WGS sequence"/>
</dbReference>
<sequence>MNIEEVREYCLSLRNTMECFPFDEVNLVFKVENKMFLLLPLDAEEPYVAVKCSTDYVEELRDRYAAVVPAYHFNKKYWNGIYLDRDMGDDEIKRWILHSYQEVIAKLPKKIREAYQDEYGK</sequence>
<gene>
    <name evidence="1" type="ORF">D7V78_17170</name>
    <name evidence="2" type="ORF">E5342_03540</name>
</gene>
<dbReference type="AlphaFoldDB" id="A0A3L7ZJW8"/>
<evidence type="ECO:0000313" key="3">
    <source>
        <dbReference type="Proteomes" id="UP000278164"/>
    </source>
</evidence>
<accession>A0A3L7ZJW8</accession>
<dbReference type="GO" id="GO:0003677">
    <property type="term" value="F:DNA binding"/>
    <property type="evidence" value="ECO:0007669"/>
    <property type="project" value="UniProtKB-KW"/>
</dbReference>
<dbReference type="PANTHER" id="PTHR35145">
    <property type="entry name" value="CYTOPLASMIC PROTEIN-RELATED"/>
    <property type="match status" value="1"/>
</dbReference>
<evidence type="ECO:0000313" key="2">
    <source>
        <dbReference type="EMBL" id="TGY61577.1"/>
    </source>
</evidence>
<evidence type="ECO:0000313" key="4">
    <source>
        <dbReference type="Proteomes" id="UP000310032"/>
    </source>
</evidence>
<dbReference type="EMBL" id="RAYI01000055">
    <property type="protein sequence ID" value="RLT72205.1"/>
    <property type="molecule type" value="Genomic_DNA"/>
</dbReference>
<dbReference type="Gene3D" id="3.90.1150.30">
    <property type="match status" value="1"/>
</dbReference>
<dbReference type="InterPro" id="IPR058532">
    <property type="entry name" value="YjbR/MT2646/Rv2570-like"/>
</dbReference>
<dbReference type="Proteomes" id="UP000310032">
    <property type="component" value="Unassembled WGS sequence"/>
</dbReference>
<dbReference type="SUPFAM" id="SSF142906">
    <property type="entry name" value="YjbR-like"/>
    <property type="match status" value="1"/>
</dbReference>
<organism evidence="1 3">
    <name type="scientific">Parabacteroides distasonis</name>
    <dbReference type="NCBI Taxonomy" id="823"/>
    <lineage>
        <taxon>Bacteria</taxon>
        <taxon>Pseudomonadati</taxon>
        <taxon>Bacteroidota</taxon>
        <taxon>Bacteroidia</taxon>
        <taxon>Bacteroidales</taxon>
        <taxon>Tannerellaceae</taxon>
        <taxon>Parabacteroides</taxon>
    </lineage>
</organism>
<reference evidence="1 3" key="1">
    <citation type="submission" date="2018-09" db="EMBL/GenBank/DDBJ databases">
        <title>Murine metabolic-syndrome-specific gut microbial biobank.</title>
        <authorList>
            <person name="Liu C."/>
        </authorList>
    </citation>
    <scope>NUCLEOTIDE SEQUENCE [LARGE SCALE GENOMIC DNA]</scope>
    <source>
        <strain evidence="1 3">8-P5</strain>
    </source>
</reference>
<keyword evidence="1" id="KW-0238">DNA-binding</keyword>
<proteinExistence type="predicted"/>
<dbReference type="EMBL" id="SRYM01000006">
    <property type="protein sequence ID" value="TGY61577.1"/>
    <property type="molecule type" value="Genomic_DNA"/>
</dbReference>
<dbReference type="RefSeq" id="WP_121737208.1">
    <property type="nucleotide sequence ID" value="NZ_QXXG01000040.1"/>
</dbReference>
<dbReference type="PANTHER" id="PTHR35145:SF1">
    <property type="entry name" value="CYTOPLASMIC PROTEIN"/>
    <property type="match status" value="1"/>
</dbReference>
<evidence type="ECO:0000313" key="1">
    <source>
        <dbReference type="EMBL" id="RLT72205.1"/>
    </source>
</evidence>
<dbReference type="InterPro" id="IPR038056">
    <property type="entry name" value="YjbR-like_sf"/>
</dbReference>
<comment type="caution">
    <text evidence="1">The sequence shown here is derived from an EMBL/GenBank/DDBJ whole genome shotgun (WGS) entry which is preliminary data.</text>
</comment>
<dbReference type="InterPro" id="IPR007351">
    <property type="entry name" value="YjbR"/>
</dbReference>
<name>A0A3L7ZJW8_PARDI</name>
<protein>
    <submittedName>
        <fullName evidence="1">MmcQ/YjbR family DNA-binding protein</fullName>
    </submittedName>
</protein>
<dbReference type="OrthoDB" id="9789813at2"/>